<evidence type="ECO:0000313" key="2">
    <source>
        <dbReference type="EMBL" id="KAF7186303.1"/>
    </source>
</evidence>
<comment type="caution">
    <text evidence="2">The sequence shown here is derived from an EMBL/GenBank/DDBJ whole genome shotgun (WGS) entry which is preliminary data.</text>
</comment>
<protein>
    <submittedName>
        <fullName evidence="2">3-phytase B</fullName>
    </submittedName>
</protein>
<dbReference type="Gene3D" id="3.40.50.1240">
    <property type="entry name" value="Phosphoglycerate mutase-like"/>
    <property type="match status" value="1"/>
</dbReference>
<organism evidence="2 3">
    <name type="scientific">Pseudocercospora fuligena</name>
    <dbReference type="NCBI Taxonomy" id="685502"/>
    <lineage>
        <taxon>Eukaryota</taxon>
        <taxon>Fungi</taxon>
        <taxon>Dikarya</taxon>
        <taxon>Ascomycota</taxon>
        <taxon>Pezizomycotina</taxon>
        <taxon>Dothideomycetes</taxon>
        <taxon>Dothideomycetidae</taxon>
        <taxon>Mycosphaerellales</taxon>
        <taxon>Mycosphaerellaceae</taxon>
        <taxon>Pseudocercospora</taxon>
    </lineage>
</organism>
<dbReference type="Pfam" id="PF00328">
    <property type="entry name" value="His_Phos_2"/>
    <property type="match status" value="1"/>
</dbReference>
<evidence type="ECO:0000256" key="1">
    <source>
        <dbReference type="SAM" id="SignalP"/>
    </source>
</evidence>
<keyword evidence="1" id="KW-0732">Signal</keyword>
<dbReference type="OrthoDB" id="6509975at2759"/>
<gene>
    <name evidence="2" type="ORF">HII31_12378</name>
</gene>
<feature type="signal peptide" evidence="1">
    <location>
        <begin position="1"/>
        <end position="16"/>
    </location>
</feature>
<feature type="chain" id="PRO_5034462667" evidence="1">
    <location>
        <begin position="17"/>
        <end position="167"/>
    </location>
</feature>
<reference evidence="2" key="1">
    <citation type="submission" date="2020-04" db="EMBL/GenBank/DDBJ databases">
        <title>Draft genome resource of the tomato pathogen Pseudocercospora fuligena.</title>
        <authorList>
            <person name="Zaccaron A."/>
        </authorList>
    </citation>
    <scope>NUCLEOTIDE SEQUENCE</scope>
    <source>
        <strain evidence="2">PF001</strain>
    </source>
</reference>
<dbReference type="AlphaFoldDB" id="A0A8H6R875"/>
<dbReference type="SUPFAM" id="SSF53254">
    <property type="entry name" value="Phosphoglycerate mutase-like"/>
    <property type="match status" value="1"/>
</dbReference>
<name>A0A8H6R875_9PEZI</name>
<keyword evidence="3" id="KW-1185">Reference proteome</keyword>
<proteinExistence type="predicted"/>
<dbReference type="InterPro" id="IPR000560">
    <property type="entry name" value="His_Pase_clade-2"/>
</dbReference>
<evidence type="ECO:0000313" key="3">
    <source>
        <dbReference type="Proteomes" id="UP000660729"/>
    </source>
</evidence>
<dbReference type="InterPro" id="IPR029033">
    <property type="entry name" value="His_PPase_superfam"/>
</dbReference>
<dbReference type="Proteomes" id="UP000660729">
    <property type="component" value="Unassembled WGS sequence"/>
</dbReference>
<sequence length="167" mass="18509">MDWLLALLSACIGALAILLSPIDASSWRLVASRSGSDLRSKWHVRDHFGGISPWKAKTAGIVTDIDDIPPGCVIDQVHMMSRHAERYPTMLPGIRMLELYHRLQNTNATLPEAIAVASRADFYAPFPNEQFEQLTSTGPFAGTLQAFKAGTTFRTRYKGKYINSAGW</sequence>
<dbReference type="EMBL" id="JABCIY010000258">
    <property type="protein sequence ID" value="KAF7186303.1"/>
    <property type="molecule type" value="Genomic_DNA"/>
</dbReference>
<accession>A0A8H6R875</accession>